<proteinExistence type="inferred from homology"/>
<dbReference type="NCBIfam" id="TIGR01845">
    <property type="entry name" value="outer_NodT"/>
    <property type="match status" value="1"/>
</dbReference>
<keyword evidence="2" id="KW-0472">Membrane</keyword>
<dbReference type="InterPro" id="IPR003423">
    <property type="entry name" value="OMP_efflux"/>
</dbReference>
<evidence type="ECO:0000256" key="3">
    <source>
        <dbReference type="SAM" id="MobiDB-lite"/>
    </source>
</evidence>
<dbReference type="Proteomes" id="UP000468717">
    <property type="component" value="Unassembled WGS sequence"/>
</dbReference>
<comment type="subcellular location">
    <subcellularLocation>
        <location evidence="2">Cell membrane</location>
        <topology evidence="2">Lipid-anchor</topology>
    </subcellularLocation>
</comment>
<evidence type="ECO:0000313" key="5">
    <source>
        <dbReference type="Proteomes" id="UP000468717"/>
    </source>
</evidence>
<gene>
    <name evidence="4" type="ORF">GCN75_18425</name>
</gene>
<feature type="region of interest" description="Disordered" evidence="3">
    <location>
        <begin position="97"/>
        <end position="127"/>
    </location>
</feature>
<name>A0A6I1I1P0_9BURK</name>
<keyword evidence="5" id="KW-1185">Reference proteome</keyword>
<dbReference type="GO" id="GO:0005886">
    <property type="term" value="C:plasma membrane"/>
    <property type="evidence" value="ECO:0007669"/>
    <property type="project" value="UniProtKB-SubCell"/>
</dbReference>
<evidence type="ECO:0000256" key="1">
    <source>
        <dbReference type="ARBA" id="ARBA00007613"/>
    </source>
</evidence>
<organism evidence="4 5">
    <name type="scientific">Janthinobacterium violaceinigrum</name>
    <dbReference type="NCBI Taxonomy" id="2654252"/>
    <lineage>
        <taxon>Bacteria</taxon>
        <taxon>Pseudomonadati</taxon>
        <taxon>Pseudomonadota</taxon>
        <taxon>Betaproteobacteria</taxon>
        <taxon>Burkholderiales</taxon>
        <taxon>Oxalobacteraceae</taxon>
        <taxon>Janthinobacterium</taxon>
    </lineage>
</organism>
<dbReference type="Gene3D" id="1.20.1600.10">
    <property type="entry name" value="Outer membrane efflux proteins (OEP)"/>
    <property type="match status" value="1"/>
</dbReference>
<keyword evidence="2" id="KW-1134">Transmembrane beta strand</keyword>
<feature type="signal peptide" evidence="2">
    <location>
        <begin position="1"/>
        <end position="18"/>
    </location>
</feature>
<comment type="caution">
    <text evidence="4">The sequence shown here is derived from an EMBL/GenBank/DDBJ whole genome shotgun (WGS) entry which is preliminary data.</text>
</comment>
<dbReference type="EMBL" id="WFLI01000022">
    <property type="protein sequence ID" value="KAB8063459.1"/>
    <property type="molecule type" value="Genomic_DNA"/>
</dbReference>
<dbReference type="PANTHER" id="PTHR30203">
    <property type="entry name" value="OUTER MEMBRANE CATION EFFLUX PROTEIN"/>
    <property type="match status" value="1"/>
</dbReference>
<comment type="similarity">
    <text evidence="1 2">Belongs to the outer membrane factor (OMF) (TC 1.B.17) family.</text>
</comment>
<dbReference type="PANTHER" id="PTHR30203:SF25">
    <property type="entry name" value="OUTER MEMBRANE PROTEIN-RELATED"/>
    <property type="match status" value="1"/>
</dbReference>
<keyword evidence="2" id="KW-0812">Transmembrane</keyword>
<keyword evidence="2" id="KW-0732">Signal</keyword>
<dbReference type="GO" id="GO:0015562">
    <property type="term" value="F:efflux transmembrane transporter activity"/>
    <property type="evidence" value="ECO:0007669"/>
    <property type="project" value="InterPro"/>
</dbReference>
<protein>
    <submittedName>
        <fullName evidence="4">Efflux transporter outer membrane subunit</fullName>
    </submittedName>
</protein>
<feature type="chain" id="PRO_5026370214" evidence="2">
    <location>
        <begin position="19"/>
        <end position="482"/>
    </location>
</feature>
<keyword evidence="2" id="KW-0449">Lipoprotein</keyword>
<reference evidence="4 5" key="1">
    <citation type="submission" date="2019-10" db="EMBL/GenBank/DDBJ databases">
        <title>Three novel species isolated from a subtropical stream in China.</title>
        <authorList>
            <person name="Lu H."/>
        </authorList>
    </citation>
    <scope>NUCLEOTIDE SEQUENCE [LARGE SCALE GENOMIC DNA]</scope>
    <source>
        <strain evidence="4 5">FT13W</strain>
    </source>
</reference>
<evidence type="ECO:0000256" key="2">
    <source>
        <dbReference type="RuleBase" id="RU362097"/>
    </source>
</evidence>
<dbReference type="PROSITE" id="PS51257">
    <property type="entry name" value="PROKAR_LIPOPROTEIN"/>
    <property type="match status" value="1"/>
</dbReference>
<sequence>MKALIFFTALGLAGCASVGSVGSDFQRPHNDLGQQWRQAQHARFAASEDAAIEQRWWDGFGDATLSSLLQRAAGANLDVLAAASRLEQSRAARGVAGAAQGPSLGANGGVSRARNSGQGLSDPSRHNGQSAYSLWQGNLDAAWELDLWGRVRREVEAADARVEVALETQRGVLLAVLAETARDYIELRGAQQTLAITQQLLATARHTLDLTRIRLREGVATQLDEAEAAAHVATIEARLPPLQQREARLGNALCLLLALPPHGLQAELAAGMAIPAVTMQVQLGVPSGLAERRPDIRRAEAQLHAATADAGVAHGDFYPRITLSGSVGLQAMQLSDFGWDAKRFAFGPGFSVPLFDGGRLRGKLQLREAQQQEAAIAYRRTVLAAWHEVEDALSGYQANARRQASLDEAVKQGRRALGSAELQYRQGSTDLINVLHVQNTLLNNEAALVDSRATASLSLVQVYKALGGGWQAFSISPQGSTP</sequence>
<feature type="compositionally biased region" description="Polar residues" evidence="3">
    <location>
        <begin position="113"/>
        <end position="127"/>
    </location>
</feature>
<dbReference type="SUPFAM" id="SSF56954">
    <property type="entry name" value="Outer membrane efflux proteins (OEP)"/>
    <property type="match status" value="1"/>
</dbReference>
<evidence type="ECO:0000313" key="4">
    <source>
        <dbReference type="EMBL" id="KAB8063459.1"/>
    </source>
</evidence>
<dbReference type="AlphaFoldDB" id="A0A6I1I1P0"/>
<dbReference type="Pfam" id="PF02321">
    <property type="entry name" value="OEP"/>
    <property type="match status" value="2"/>
</dbReference>
<accession>A0A6I1I1P0</accession>
<keyword evidence="2" id="KW-0564">Palmitate</keyword>
<dbReference type="Gene3D" id="2.20.200.10">
    <property type="entry name" value="Outer membrane efflux proteins (OEP)"/>
    <property type="match status" value="1"/>
</dbReference>
<dbReference type="RefSeq" id="WP_152283734.1">
    <property type="nucleotide sequence ID" value="NZ_WFLI01000022.1"/>
</dbReference>
<dbReference type="InterPro" id="IPR010131">
    <property type="entry name" value="MdtP/NodT-like"/>
</dbReference>